<dbReference type="EMBL" id="QEIT01000011">
    <property type="protein sequence ID" value="PWZ76618.1"/>
    <property type="molecule type" value="Genomic_DNA"/>
</dbReference>
<dbReference type="PANTHER" id="PTHR30137:SF8">
    <property type="entry name" value="BLR5498 PROTEIN"/>
    <property type="match status" value="1"/>
</dbReference>
<dbReference type="Proteomes" id="UP000595859">
    <property type="component" value="Chromosome"/>
</dbReference>
<dbReference type="RefSeq" id="WP_014613167.1">
    <property type="nucleotide sequence ID" value="NZ_AP019372.1"/>
</dbReference>
<reference evidence="8" key="2">
    <citation type="journal article" date="2018" name="Vet. Microbiol.">
        <title>Methicillin-resistant staphylococci amongst veterinary personnel, personnel-owned pets, patients and the hospital environment of two small animal veterinary hospitals.</title>
        <authorList>
            <person name="Worthing K.A."/>
            <person name="Brown J."/>
            <person name="Gerber L."/>
            <person name="Abraham S."/>
            <person name="Trott D."/>
            <person name="Norris J.M."/>
        </authorList>
    </citation>
    <scope>NUCLEOTIDE SEQUENCE</scope>
    <source>
        <strain evidence="8">ST496-2</strain>
    </source>
</reference>
<evidence type="ECO:0000313" key="12">
    <source>
        <dbReference type="Proteomes" id="UP000595859"/>
    </source>
</evidence>
<evidence type="ECO:0000313" key="7">
    <source>
        <dbReference type="EMBL" id="QQM98559.1"/>
    </source>
</evidence>
<dbReference type="Pfam" id="PF00296">
    <property type="entry name" value="Bac_luciferase"/>
    <property type="match status" value="1"/>
</dbReference>
<gene>
    <name evidence="5" type="ORF">DD902_02620</name>
    <name evidence="6" type="ORF">DD924_09665</name>
    <name evidence="8" type="ORF">DV961_12465</name>
    <name evidence="4" type="ORF">EGV54_03165</name>
    <name evidence="7" type="ORF">JGZ15_02490</name>
</gene>
<evidence type="ECO:0000313" key="8">
    <source>
        <dbReference type="EMBL" id="REA80192.1"/>
    </source>
</evidence>
<dbReference type="GO" id="GO:0016705">
    <property type="term" value="F:oxidoreductase activity, acting on paired donors, with incorporation or reduction of molecular oxygen"/>
    <property type="evidence" value="ECO:0007669"/>
    <property type="project" value="InterPro"/>
</dbReference>
<evidence type="ECO:0000256" key="1">
    <source>
        <dbReference type="ARBA" id="ARBA00023002"/>
    </source>
</evidence>
<evidence type="ECO:0000313" key="11">
    <source>
        <dbReference type="Proteomes" id="UP000256409"/>
    </source>
</evidence>
<dbReference type="InterPro" id="IPR050766">
    <property type="entry name" value="Bact_Lucif_Oxidored"/>
</dbReference>
<dbReference type="Proteomes" id="UP000246351">
    <property type="component" value="Unassembled WGS sequence"/>
</dbReference>
<keyword evidence="1" id="KW-0560">Oxidoreductase</keyword>
<keyword evidence="2" id="KW-0503">Monooxygenase</keyword>
<reference evidence="11" key="3">
    <citation type="journal article" date="2018" name="Vet. Microbiol.">
        <title>Molecular epidemiology of methicillin-resistant staphylococci amongst veterinary personnel, personnel-owned pets, patients and the hospital environment of two companion animal veterinary hospitals.</title>
        <authorList>
            <person name="Worthing K.A."/>
            <person name="Brown J."/>
            <person name="Gerber L."/>
            <person name="Abraham S."/>
            <person name="Trott D."/>
            <person name="Norris J.M."/>
        </authorList>
    </citation>
    <scope>NUCLEOTIDE SEQUENCE [LARGE SCALE GENOMIC DNA]</scope>
    <source>
        <strain evidence="11">ST496-2</strain>
    </source>
</reference>
<dbReference type="AlphaFoldDB" id="A0A166NA28"/>
<dbReference type="OMA" id="MRGIELY"/>
<dbReference type="OrthoDB" id="9776438at2"/>
<dbReference type="Proteomes" id="UP000256409">
    <property type="component" value="Unassembled WGS sequence"/>
</dbReference>
<evidence type="ECO:0000313" key="10">
    <source>
        <dbReference type="Proteomes" id="UP000246800"/>
    </source>
</evidence>
<dbReference type="GO" id="GO:0005829">
    <property type="term" value="C:cytosol"/>
    <property type="evidence" value="ECO:0007669"/>
    <property type="project" value="TreeGrafter"/>
</dbReference>
<dbReference type="Proteomes" id="UP000600220">
    <property type="component" value="Unassembled WGS sequence"/>
</dbReference>
<dbReference type="GO" id="GO:0004497">
    <property type="term" value="F:monooxygenase activity"/>
    <property type="evidence" value="ECO:0007669"/>
    <property type="project" value="UniProtKB-KW"/>
</dbReference>
<feature type="domain" description="Luciferase-like" evidence="3">
    <location>
        <begin position="7"/>
        <end position="312"/>
    </location>
</feature>
<dbReference type="SUPFAM" id="SSF51679">
    <property type="entry name" value="Bacterial luciferase-like"/>
    <property type="match status" value="1"/>
</dbReference>
<dbReference type="Proteomes" id="UP000246800">
    <property type="component" value="Unassembled WGS sequence"/>
</dbReference>
<dbReference type="PANTHER" id="PTHR30137">
    <property type="entry name" value="LUCIFERASE-LIKE MONOOXYGENASE"/>
    <property type="match status" value="1"/>
</dbReference>
<reference evidence="4 13" key="4">
    <citation type="submission" date="2018-11" db="EMBL/GenBank/DDBJ databases">
        <authorList>
            <consortium name="Veterinary Laboratory Investigation and Response Network"/>
        </authorList>
    </citation>
    <scope>NUCLEOTIDE SEQUENCE [LARGE SCALE GENOMIC DNA]</scope>
    <source>
        <strain evidence="4 13">SPSE-18-VL-LA-PA-Ryan-0021</strain>
    </source>
</reference>
<sequence length="350" mass="38658">MKIELGLTSFADNQDMHTENGVLPAISNGERIRNVVEEIKLADEVGLDVYGLGEHHRPDYAVSSPTTVLAAAAAVTKNIKLSSAVTVLSSDDPIRVYQQFATIDALSDGRAEIMAGRGSFIESFPLFGYDLKNYEQLFDEKLELLLKINQNTIIHWEGALTPNIDGRGVYPRAVQKELPVWLATGGTPESSLKAGSLGLPITYAIIGGDPKRFRRNIAMYKAVAESNGHNGDTLQVASHSWGYVADTDEQAQREFYPSVEAHHNVLAKERGWPPFSNEHFQREIGPNGAMYVGSPETVAQKIIDTIEALGITRFMLHLPLGSMPHERTMHAIRLFGEKVKPIVDSYFENK</sequence>
<dbReference type="eggNOG" id="COG2141">
    <property type="taxonomic scope" value="Bacteria"/>
</dbReference>
<evidence type="ECO:0000313" key="4">
    <source>
        <dbReference type="EMBL" id="EGQ4384098.1"/>
    </source>
</evidence>
<dbReference type="InterPro" id="IPR036661">
    <property type="entry name" value="Luciferase-like_sf"/>
</dbReference>
<organism evidence="6 9">
    <name type="scientific">Staphylococcus pseudintermedius</name>
    <dbReference type="NCBI Taxonomy" id="283734"/>
    <lineage>
        <taxon>Bacteria</taxon>
        <taxon>Bacillati</taxon>
        <taxon>Bacillota</taxon>
        <taxon>Bacilli</taxon>
        <taxon>Bacillales</taxon>
        <taxon>Staphylococcaceae</taxon>
        <taxon>Staphylococcus</taxon>
        <taxon>Staphylococcus intermedius group</taxon>
    </lineage>
</organism>
<dbReference type="EMBL" id="AAXKXX010000002">
    <property type="protein sequence ID" value="EGQ4384098.1"/>
    <property type="molecule type" value="Genomic_DNA"/>
</dbReference>
<evidence type="ECO:0000313" key="9">
    <source>
        <dbReference type="Proteomes" id="UP000246351"/>
    </source>
</evidence>
<dbReference type="GeneID" id="93823626"/>
<dbReference type="EMBL" id="CP066884">
    <property type="protein sequence ID" value="QQM98559.1"/>
    <property type="molecule type" value="Genomic_DNA"/>
</dbReference>
<evidence type="ECO:0000256" key="2">
    <source>
        <dbReference type="ARBA" id="ARBA00023033"/>
    </source>
</evidence>
<dbReference type="NCBIfam" id="TIGR03858">
    <property type="entry name" value="LLM_2I7G"/>
    <property type="match status" value="1"/>
</dbReference>
<reference evidence="7 12" key="5">
    <citation type="submission" date="2020-12" db="EMBL/GenBank/DDBJ databases">
        <title>Whole genome sequencing and de novo assembly of Staphylococcus pseudintermedius: a novel pangenome approach to unravel pathogenesis of canine pyoderma.</title>
        <authorList>
            <person name="Ferrer L."/>
            <person name="Perez D."/>
            <person name="Fonticoba R."/>
            <person name="Vines J."/>
            <person name="Fabregas N."/>
            <person name="Madronero S."/>
            <person name="Meroni G."/>
            <person name="Martino P."/>
            <person name="Martinez S."/>
            <person name="Cusco A."/>
            <person name="Migura L."/>
            <person name="Francino O."/>
        </authorList>
    </citation>
    <scope>NUCLEOTIDE SEQUENCE [LARGE SCALE GENOMIC DNA]</scope>
    <source>
        <strain evidence="7 12">HSP080</strain>
    </source>
</reference>
<accession>A0A166NA28</accession>
<dbReference type="STRING" id="937773.SPSINT_1957"/>
<dbReference type="InterPro" id="IPR011251">
    <property type="entry name" value="Luciferase-like_dom"/>
</dbReference>
<dbReference type="InterPro" id="IPR022290">
    <property type="entry name" value="LLM_Atu2307-like"/>
</dbReference>
<protein>
    <submittedName>
        <fullName evidence="6">LLM class flavin-dependent oxidoreductase</fullName>
    </submittedName>
</protein>
<dbReference type="EMBL" id="QQPC01000124">
    <property type="protein sequence ID" value="REA80192.1"/>
    <property type="molecule type" value="Genomic_DNA"/>
</dbReference>
<proteinExistence type="predicted"/>
<name>A0A166NA28_STAPS</name>
<keyword evidence="13" id="KW-1185">Reference proteome</keyword>
<evidence type="ECO:0000313" key="13">
    <source>
        <dbReference type="Proteomes" id="UP000600220"/>
    </source>
</evidence>
<evidence type="ECO:0000313" key="5">
    <source>
        <dbReference type="EMBL" id="PWZ76618.1"/>
    </source>
</evidence>
<evidence type="ECO:0000259" key="3">
    <source>
        <dbReference type="Pfam" id="PF00296"/>
    </source>
</evidence>
<dbReference type="EMBL" id="QEIV01000898">
    <property type="protein sequence ID" value="PWZ98159.1"/>
    <property type="molecule type" value="Genomic_DNA"/>
</dbReference>
<reference evidence="9 10" key="1">
    <citation type="journal article" date="2018" name="Vet. Microbiol.">
        <title>Clonal diversity and geographic distribution of methicillin-resistant Staphylococcus pseudintermedius from Australian animals: Discovery of novel sequence types.</title>
        <authorList>
            <person name="Worthing K.A."/>
            <person name="Abraham S."/>
            <person name="Coombs G.W."/>
            <person name="Pang S."/>
            <person name="Saputra S."/>
            <person name="Jordan D."/>
            <person name="Trott D.J."/>
            <person name="Norris J.M."/>
        </authorList>
    </citation>
    <scope>NUCLEOTIDE SEQUENCE [LARGE SCALE GENOMIC DNA]</scope>
    <source>
        <strain evidence="5 10">ST525 1</strain>
        <strain evidence="6 9">ST71 3</strain>
    </source>
</reference>
<dbReference type="Gene3D" id="3.20.20.30">
    <property type="entry name" value="Luciferase-like domain"/>
    <property type="match status" value="1"/>
</dbReference>
<evidence type="ECO:0000313" key="6">
    <source>
        <dbReference type="EMBL" id="PWZ98159.1"/>
    </source>
</evidence>